<dbReference type="GO" id="GO:0005789">
    <property type="term" value="C:endoplasmic reticulum membrane"/>
    <property type="evidence" value="ECO:0007669"/>
    <property type="project" value="TreeGrafter"/>
</dbReference>
<comment type="subcellular location">
    <subcellularLocation>
        <location evidence="1">Membrane</location>
        <topology evidence="1">Multi-pass membrane protein</topology>
    </subcellularLocation>
</comment>
<gene>
    <name evidence="10" type="ORF">PHYPSEUDO_005730</name>
</gene>
<feature type="transmembrane region" description="Helical" evidence="8">
    <location>
        <begin position="378"/>
        <end position="397"/>
    </location>
</feature>
<dbReference type="PIRSF" id="PIRSF002808">
    <property type="entry name" value="Hexose_phosphate_transp"/>
    <property type="match status" value="1"/>
</dbReference>
<feature type="transmembrane region" description="Helical" evidence="8">
    <location>
        <begin position="6"/>
        <end position="23"/>
    </location>
</feature>
<dbReference type="AlphaFoldDB" id="A0A8T1VNP4"/>
<evidence type="ECO:0000256" key="7">
    <source>
        <dbReference type="ARBA" id="ARBA00023136"/>
    </source>
</evidence>
<feature type="transmembrane region" description="Helical" evidence="8">
    <location>
        <begin position="113"/>
        <end position="136"/>
    </location>
</feature>
<feature type="transmembrane region" description="Helical" evidence="8">
    <location>
        <begin position="44"/>
        <end position="62"/>
    </location>
</feature>
<evidence type="ECO:0000256" key="3">
    <source>
        <dbReference type="ARBA" id="ARBA00022448"/>
    </source>
</evidence>
<dbReference type="PANTHER" id="PTHR43184:SF12">
    <property type="entry name" value="SUGAR PHOSPHATE EXCHANGER 3"/>
    <property type="match status" value="1"/>
</dbReference>
<keyword evidence="7 8" id="KW-0472">Membrane</keyword>
<feature type="transmembrane region" description="Helical" evidence="8">
    <location>
        <begin position="281"/>
        <end position="303"/>
    </location>
</feature>
<name>A0A8T1VNP4_9STRA</name>
<feature type="transmembrane region" description="Helical" evidence="8">
    <location>
        <begin position="142"/>
        <end position="162"/>
    </location>
</feature>
<dbReference type="InterPro" id="IPR011701">
    <property type="entry name" value="MFS"/>
</dbReference>
<keyword evidence="6 8" id="KW-1133">Transmembrane helix</keyword>
<evidence type="ECO:0000256" key="2">
    <source>
        <dbReference type="ARBA" id="ARBA00009598"/>
    </source>
</evidence>
<dbReference type="Pfam" id="PF07690">
    <property type="entry name" value="MFS_1"/>
    <property type="match status" value="1"/>
</dbReference>
<evidence type="ECO:0000256" key="4">
    <source>
        <dbReference type="ARBA" id="ARBA00022597"/>
    </source>
</evidence>
<keyword evidence="11" id="KW-1185">Reference proteome</keyword>
<comment type="similarity">
    <text evidence="2">Belongs to the major facilitator superfamily. Organophosphate:Pi antiporter (OPA) (TC 2.A.1.4) family.</text>
</comment>
<evidence type="ECO:0000256" key="1">
    <source>
        <dbReference type="ARBA" id="ARBA00004141"/>
    </source>
</evidence>
<evidence type="ECO:0000256" key="5">
    <source>
        <dbReference type="ARBA" id="ARBA00022692"/>
    </source>
</evidence>
<evidence type="ECO:0000313" key="11">
    <source>
        <dbReference type="Proteomes" id="UP000694044"/>
    </source>
</evidence>
<dbReference type="PANTHER" id="PTHR43184">
    <property type="entry name" value="MAJOR FACILITATOR SUPERFAMILY TRANSPORTER 16, ISOFORM B"/>
    <property type="match status" value="1"/>
</dbReference>
<feature type="transmembrane region" description="Helical" evidence="8">
    <location>
        <begin position="204"/>
        <end position="227"/>
    </location>
</feature>
<dbReference type="GO" id="GO:0022857">
    <property type="term" value="F:transmembrane transporter activity"/>
    <property type="evidence" value="ECO:0007669"/>
    <property type="project" value="InterPro"/>
</dbReference>
<feature type="transmembrane region" description="Helical" evidence="8">
    <location>
        <begin position="443"/>
        <end position="465"/>
    </location>
</feature>
<evidence type="ECO:0000313" key="10">
    <source>
        <dbReference type="EMBL" id="KAG7381683.1"/>
    </source>
</evidence>
<feature type="transmembrane region" description="Helical" evidence="8">
    <location>
        <begin position="323"/>
        <end position="341"/>
    </location>
</feature>
<dbReference type="EMBL" id="JAGDFM010000235">
    <property type="protein sequence ID" value="KAG7381683.1"/>
    <property type="molecule type" value="Genomic_DNA"/>
</dbReference>
<protein>
    <recommendedName>
        <fullName evidence="9">Major facilitator superfamily (MFS) profile domain-containing protein</fullName>
    </recommendedName>
</protein>
<feature type="transmembrane region" description="Helical" evidence="8">
    <location>
        <begin position="74"/>
        <end position="93"/>
    </location>
</feature>
<dbReference type="OrthoDB" id="3639251at2759"/>
<evidence type="ECO:0000256" key="6">
    <source>
        <dbReference type="ARBA" id="ARBA00022989"/>
    </source>
</evidence>
<sequence>MNVETATSLLILVFVVCGALYDVELSREGRALHSRGYRWRRLQNWFPMGIAYAAFYMARYNVAAGNVSAVRDKLGFTSAYMGWVLSAGSWAYAASGPFTGQTTDRIGGKNGMLVACLGAALCNLALGVLFLCKVPFVVEQALFVLLYAANVLVQGFGTSAVVKINAAWYSASERGIFAGVFNIMLTSGYYLSLGTGSSIIHTLGWAYVFAIPGAVLFLMALVISCYVKNSPADTQHFAGQGLATTSTLIHNQRTSSSDDDENEFSLTPKQQMQQLLRNYTFLGYLGAIFFLCWARDGFLNWFFSFFDAVREHPLTSSDTAVIGGAWTMGGFVGGILCGWLSDVIFRSDRIMPIFIFSLLQAIVLGAIYLVSATCSVETLGGLVFLSSVFLLGNYTLLSYTVPSDLGQDIAAGAAGVMTAVGYFSTGLSGALMGNVVGNGGYGVWALSLMVASVLGGVFTLLGSYFSEEGMMMTKEQAAGTPLPGEFEEMTPLSRSSLSSRRASIVRLDGDFVMSPMPLRRKSPLLEQGEAAPF</sequence>
<dbReference type="InterPro" id="IPR000849">
    <property type="entry name" value="Sugar_P_transporter"/>
</dbReference>
<feature type="transmembrane region" description="Helical" evidence="8">
    <location>
        <begin position="174"/>
        <end position="192"/>
    </location>
</feature>
<dbReference type="InterPro" id="IPR020846">
    <property type="entry name" value="MFS_dom"/>
</dbReference>
<evidence type="ECO:0000256" key="8">
    <source>
        <dbReference type="SAM" id="Phobius"/>
    </source>
</evidence>
<accession>A0A8T1VNP4</accession>
<organism evidence="10 11">
    <name type="scientific">Phytophthora pseudosyringae</name>
    <dbReference type="NCBI Taxonomy" id="221518"/>
    <lineage>
        <taxon>Eukaryota</taxon>
        <taxon>Sar</taxon>
        <taxon>Stramenopiles</taxon>
        <taxon>Oomycota</taxon>
        <taxon>Peronosporomycetes</taxon>
        <taxon>Peronosporales</taxon>
        <taxon>Peronosporaceae</taxon>
        <taxon>Phytophthora</taxon>
    </lineage>
</organism>
<comment type="caution">
    <text evidence="10">The sequence shown here is derived from an EMBL/GenBank/DDBJ whole genome shotgun (WGS) entry which is preliminary data.</text>
</comment>
<reference evidence="10" key="1">
    <citation type="submission" date="2021-02" db="EMBL/GenBank/DDBJ databases">
        <authorList>
            <person name="Palmer J.M."/>
        </authorList>
    </citation>
    <scope>NUCLEOTIDE SEQUENCE</scope>
    <source>
        <strain evidence="10">SCRP734</strain>
    </source>
</reference>
<feature type="domain" description="Major facilitator superfamily (MFS) profile" evidence="9">
    <location>
        <begin position="8"/>
        <end position="470"/>
    </location>
</feature>
<keyword evidence="3" id="KW-0813">Transport</keyword>
<proteinExistence type="inferred from homology"/>
<keyword evidence="5 8" id="KW-0812">Transmembrane</keyword>
<evidence type="ECO:0000259" key="9">
    <source>
        <dbReference type="PROSITE" id="PS50850"/>
    </source>
</evidence>
<keyword evidence="4" id="KW-0762">Sugar transport</keyword>
<dbReference type="PROSITE" id="PS50850">
    <property type="entry name" value="MFS"/>
    <property type="match status" value="1"/>
</dbReference>
<feature type="transmembrane region" description="Helical" evidence="8">
    <location>
        <begin position="409"/>
        <end position="431"/>
    </location>
</feature>
<feature type="transmembrane region" description="Helical" evidence="8">
    <location>
        <begin position="353"/>
        <end position="372"/>
    </location>
</feature>
<dbReference type="Proteomes" id="UP000694044">
    <property type="component" value="Unassembled WGS sequence"/>
</dbReference>